<dbReference type="PIRSF" id="PIRSF006060">
    <property type="entry name" value="AA_transporter"/>
    <property type="match status" value="1"/>
</dbReference>
<dbReference type="PANTHER" id="PTHR43341:SF1">
    <property type="entry name" value="GENERAL AMINO-ACID PERMEASE GAP1"/>
    <property type="match status" value="1"/>
</dbReference>
<dbReference type="PROSITE" id="PS00218">
    <property type="entry name" value="AMINO_ACID_PERMEASE_1"/>
    <property type="match status" value="1"/>
</dbReference>
<evidence type="ECO:0000313" key="10">
    <source>
        <dbReference type="Proteomes" id="UP000000292"/>
    </source>
</evidence>
<evidence type="ECO:0000313" key="9">
    <source>
        <dbReference type="EMBL" id="AEJ44420.1"/>
    </source>
</evidence>
<dbReference type="InterPro" id="IPR050524">
    <property type="entry name" value="APC_YAT"/>
</dbReference>
<reference evidence="9 10" key="1">
    <citation type="journal article" date="2011" name="J. Bacteriol.">
        <title>Complete Genome Sequence of Alicyclobacillus acidocaldarius Strain Tc-4-1.</title>
        <authorList>
            <person name="Chen Y."/>
            <person name="He Y."/>
            <person name="Zhang B."/>
            <person name="Yang J."/>
            <person name="Li W."/>
            <person name="Dong Z."/>
            <person name="Hu S."/>
        </authorList>
    </citation>
    <scope>NUCLEOTIDE SEQUENCE [LARGE SCALE GENOMIC DNA]</scope>
    <source>
        <strain evidence="9 10">Tc-4-1</strain>
    </source>
</reference>
<feature type="transmembrane region" description="Helical" evidence="7">
    <location>
        <begin position="300"/>
        <end position="325"/>
    </location>
</feature>
<dbReference type="GO" id="GO:0016020">
    <property type="term" value="C:membrane"/>
    <property type="evidence" value="ECO:0007669"/>
    <property type="project" value="UniProtKB-SubCell"/>
</dbReference>
<dbReference type="PATRIC" id="fig|1048834.4.peg.2381"/>
<comment type="subcellular location">
    <subcellularLocation>
        <location evidence="1">Membrane</location>
        <topology evidence="1">Multi-pass membrane protein</topology>
    </subcellularLocation>
</comment>
<dbReference type="AlphaFoldDB" id="F8IHE7"/>
<reference evidence="10" key="2">
    <citation type="submission" date="2011-06" db="EMBL/GenBank/DDBJ databases">
        <title>The complete genome sequence of Alicyclobacillus acidocaldarius sp. Tc-4-1.</title>
        <authorList>
            <person name="Chen Y."/>
            <person name="He Y."/>
            <person name="Dong Z."/>
            <person name="Hu S."/>
        </authorList>
    </citation>
    <scope>NUCLEOTIDE SEQUENCE [LARGE SCALE GENOMIC DNA]</scope>
    <source>
        <strain evidence="10">Tc-4-1</strain>
    </source>
</reference>
<keyword evidence="3 7" id="KW-0812">Transmembrane</keyword>
<proteinExistence type="predicted"/>
<evidence type="ECO:0000256" key="4">
    <source>
        <dbReference type="ARBA" id="ARBA00022970"/>
    </source>
</evidence>
<feature type="transmembrane region" description="Helical" evidence="7">
    <location>
        <begin position="99"/>
        <end position="118"/>
    </location>
</feature>
<protein>
    <submittedName>
        <fullName evidence="9">Amino acid permease-associated region</fullName>
    </submittedName>
</protein>
<dbReference type="STRING" id="1048834.TC41_2523"/>
<sequence>MHLSLDRALGEEKTRPAYILSPREVGLRRDLRSRHLSMIAIGGAIGTGVFVASGSSISTAGPGGALLAYILVGIMVYFVMTSLGEMATFMPIAGSFEQYATRFVDPALGFALGWNYWYTWTVTLPAELAAGAMVMRYWFPHVPAIVWSATFLALLFLLNVVSVKGYGEGEYWFAGIKVITIVAFIVVGLAMIFGILDGHPVGWHVFMTGGTPFHGGWIGFLSTVMVAGFAFQGTELVGLAAGESDHPERNVPRAIRTVFWRILLFYVLAIFVIGMLIPYTDPNLLNASVNNVAISPFTLVFRRAGFAFAAGVMNAVILTAVLSAGNSSLYASSRMLWALACEGKAPKVFAKVNRHGVPMNALYVNTAIGFVAFLSSIVGNGAIYTWMLNAASLTGFLAWLGIAVSHYRFRKAYVAQGRSLDDLAYRAKWYPFGPLFAAALCAVVIIGQDTSVFTGGKIDWMGVVATYIGIPLFVVLWLGYKWIKKTKVIPLTEVQFEE</sequence>
<feature type="transmembrane region" description="Helical" evidence="7">
    <location>
        <begin position="258"/>
        <end position="280"/>
    </location>
</feature>
<feature type="transmembrane region" description="Helical" evidence="7">
    <location>
        <begin position="216"/>
        <end position="237"/>
    </location>
</feature>
<evidence type="ECO:0000256" key="1">
    <source>
        <dbReference type="ARBA" id="ARBA00004141"/>
    </source>
</evidence>
<dbReference type="FunFam" id="1.20.1740.10:FF:000001">
    <property type="entry name" value="Amino acid permease"/>
    <property type="match status" value="1"/>
</dbReference>
<keyword evidence="6 7" id="KW-0472">Membrane</keyword>
<evidence type="ECO:0000259" key="8">
    <source>
        <dbReference type="Pfam" id="PF00324"/>
    </source>
</evidence>
<feature type="transmembrane region" description="Helical" evidence="7">
    <location>
        <begin position="66"/>
        <end position="87"/>
    </location>
</feature>
<accession>F8IHE7</accession>
<dbReference type="InterPro" id="IPR004840">
    <property type="entry name" value="Amino_acid_permease_CS"/>
</dbReference>
<keyword evidence="2" id="KW-0813">Transport</keyword>
<feature type="transmembrane region" description="Helical" evidence="7">
    <location>
        <begin position="460"/>
        <end position="480"/>
    </location>
</feature>
<dbReference type="EMBL" id="CP002902">
    <property type="protein sequence ID" value="AEJ44420.1"/>
    <property type="molecule type" value="Genomic_DNA"/>
</dbReference>
<evidence type="ECO:0000256" key="6">
    <source>
        <dbReference type="ARBA" id="ARBA00023136"/>
    </source>
</evidence>
<name>F8IHE7_ALIAT</name>
<dbReference type="Proteomes" id="UP000000292">
    <property type="component" value="Chromosome"/>
</dbReference>
<evidence type="ECO:0000256" key="5">
    <source>
        <dbReference type="ARBA" id="ARBA00022989"/>
    </source>
</evidence>
<evidence type="ECO:0000256" key="7">
    <source>
        <dbReference type="SAM" id="Phobius"/>
    </source>
</evidence>
<dbReference type="Pfam" id="PF00324">
    <property type="entry name" value="AA_permease"/>
    <property type="match status" value="1"/>
</dbReference>
<dbReference type="Gene3D" id="1.20.1740.10">
    <property type="entry name" value="Amino acid/polyamine transporter I"/>
    <property type="match status" value="1"/>
</dbReference>
<feature type="transmembrane region" description="Helical" evidence="7">
    <location>
        <begin position="36"/>
        <end position="54"/>
    </location>
</feature>
<dbReference type="KEGG" id="aad:TC41_2523"/>
<feature type="transmembrane region" description="Helical" evidence="7">
    <location>
        <begin position="361"/>
        <end position="384"/>
    </location>
</feature>
<dbReference type="HOGENOM" id="CLU_007946_9_2_9"/>
<gene>
    <name evidence="9" type="ordered locus">TC41_2523</name>
</gene>
<feature type="domain" description="Amino acid permease/ SLC12A" evidence="8">
    <location>
        <begin position="35"/>
        <end position="487"/>
    </location>
</feature>
<feature type="transmembrane region" description="Helical" evidence="7">
    <location>
        <begin position="138"/>
        <end position="159"/>
    </location>
</feature>
<evidence type="ECO:0000256" key="3">
    <source>
        <dbReference type="ARBA" id="ARBA00022692"/>
    </source>
</evidence>
<feature type="transmembrane region" description="Helical" evidence="7">
    <location>
        <begin position="390"/>
        <end position="409"/>
    </location>
</feature>
<keyword evidence="5 7" id="KW-1133">Transmembrane helix</keyword>
<evidence type="ECO:0000256" key="2">
    <source>
        <dbReference type="ARBA" id="ARBA00022448"/>
    </source>
</evidence>
<feature type="transmembrane region" description="Helical" evidence="7">
    <location>
        <begin position="429"/>
        <end position="448"/>
    </location>
</feature>
<organism evidence="9 10">
    <name type="scientific">Alicyclobacillus acidocaldarius (strain Tc-4-1)</name>
    <name type="common">Bacillus acidocaldarius</name>
    <dbReference type="NCBI Taxonomy" id="1048834"/>
    <lineage>
        <taxon>Bacteria</taxon>
        <taxon>Bacillati</taxon>
        <taxon>Bacillota</taxon>
        <taxon>Bacilli</taxon>
        <taxon>Bacillales</taxon>
        <taxon>Alicyclobacillaceae</taxon>
        <taxon>Alicyclobacillus</taxon>
    </lineage>
</organism>
<keyword evidence="4" id="KW-0029">Amino-acid transport</keyword>
<feature type="transmembrane region" description="Helical" evidence="7">
    <location>
        <begin position="171"/>
        <end position="196"/>
    </location>
</feature>
<dbReference type="PANTHER" id="PTHR43341">
    <property type="entry name" value="AMINO ACID PERMEASE"/>
    <property type="match status" value="1"/>
</dbReference>
<dbReference type="GO" id="GO:0015171">
    <property type="term" value="F:amino acid transmembrane transporter activity"/>
    <property type="evidence" value="ECO:0007669"/>
    <property type="project" value="TreeGrafter"/>
</dbReference>
<dbReference type="eggNOG" id="COG0833">
    <property type="taxonomic scope" value="Bacteria"/>
</dbReference>
<dbReference type="InterPro" id="IPR004841">
    <property type="entry name" value="AA-permease/SLC12A_dom"/>
</dbReference>